<dbReference type="Pfam" id="PF21082">
    <property type="entry name" value="MS_channel_3rd"/>
    <property type="match status" value="1"/>
</dbReference>
<dbReference type="InterPro" id="IPR049142">
    <property type="entry name" value="MS_channel_1st"/>
</dbReference>
<feature type="domain" description="Mechanosensitive ion channel transmembrane helices 2/3" evidence="11">
    <location>
        <begin position="140"/>
        <end position="181"/>
    </location>
</feature>
<keyword evidence="13" id="KW-1185">Reference proteome</keyword>
<dbReference type="InterPro" id="IPR011014">
    <property type="entry name" value="MscS_channel_TM-2"/>
</dbReference>
<keyword evidence="4 8" id="KW-0812">Transmembrane</keyword>
<keyword evidence="6 8" id="KW-0472">Membrane</keyword>
<dbReference type="SUPFAM" id="SSF50182">
    <property type="entry name" value="Sm-like ribonucleoproteins"/>
    <property type="match status" value="1"/>
</dbReference>
<sequence length="374" mass="42652">MDWSFLKQLDDFDVLKSIAITIGIFFVFSIFRKIFTKYIFKLILKIANKSPTSLFKNVLYAFEKPMRWLIVIIGTYVALEYFPYFNEGHESFRRLIRAAIIVLITWGLWNLSSGTSEVFKKINEYSDNKIDEILVPFLTKVLRFVIVAISISIIAQVFGYDVNGFVAGLGLGGLAFALAAQEVIKNLFGGVVIITEKPFTLGDWIMTPSVEGTVEDITFRSTAIRTFADSVVIIPNATLSNEPITNWSKMGKRQISYDLKISSHTPKEKLEHSIKQIRSYVENHPDIHPETIFVNFTRYETDSLNVMLYFFTKTTDWGEFLAIQEEINFKILDILSKENVKVAVPAQSLRVEEEGSVKRNPLKVKKVPSNKGEN</sequence>
<accession>A0A556PKV0</accession>
<dbReference type="InterPro" id="IPR049278">
    <property type="entry name" value="MS_channel_C"/>
</dbReference>
<dbReference type="Gene3D" id="3.30.70.100">
    <property type="match status" value="1"/>
</dbReference>
<feature type="transmembrane region" description="Helical" evidence="8">
    <location>
        <begin position="133"/>
        <end position="158"/>
    </location>
</feature>
<dbReference type="Pfam" id="PF21088">
    <property type="entry name" value="MS_channel_1st"/>
    <property type="match status" value="1"/>
</dbReference>
<comment type="caution">
    <text evidence="12">The sequence shown here is derived from an EMBL/GenBank/DDBJ whole genome shotgun (WGS) entry which is preliminary data.</text>
</comment>
<evidence type="ECO:0000256" key="7">
    <source>
        <dbReference type="SAM" id="MobiDB-lite"/>
    </source>
</evidence>
<dbReference type="Pfam" id="PF00924">
    <property type="entry name" value="MS_channel_2nd"/>
    <property type="match status" value="1"/>
</dbReference>
<dbReference type="Gene3D" id="1.10.287.1260">
    <property type="match status" value="1"/>
</dbReference>
<gene>
    <name evidence="12" type="ORF">FPQ13_08535</name>
</gene>
<evidence type="ECO:0000259" key="11">
    <source>
        <dbReference type="Pfam" id="PF21088"/>
    </source>
</evidence>
<evidence type="ECO:0000256" key="5">
    <source>
        <dbReference type="ARBA" id="ARBA00022989"/>
    </source>
</evidence>
<feature type="domain" description="Mechanosensitive ion channel MscS C-terminal" evidence="10">
    <location>
        <begin position="260"/>
        <end position="341"/>
    </location>
</feature>
<feature type="region of interest" description="Disordered" evidence="7">
    <location>
        <begin position="353"/>
        <end position="374"/>
    </location>
</feature>
<feature type="transmembrane region" description="Helical" evidence="8">
    <location>
        <begin position="14"/>
        <end position="35"/>
    </location>
</feature>
<evidence type="ECO:0000313" key="13">
    <source>
        <dbReference type="Proteomes" id="UP000316425"/>
    </source>
</evidence>
<proteinExistence type="inferred from homology"/>
<evidence type="ECO:0000259" key="10">
    <source>
        <dbReference type="Pfam" id="PF21082"/>
    </source>
</evidence>
<dbReference type="GO" id="GO:0055085">
    <property type="term" value="P:transmembrane transport"/>
    <property type="evidence" value="ECO:0007669"/>
    <property type="project" value="InterPro"/>
</dbReference>
<evidence type="ECO:0000256" key="8">
    <source>
        <dbReference type="SAM" id="Phobius"/>
    </source>
</evidence>
<dbReference type="AlphaFoldDB" id="A0A556PKV0"/>
<comment type="similarity">
    <text evidence="2">Belongs to the MscS (TC 1.A.23) family.</text>
</comment>
<dbReference type="GO" id="GO:0005886">
    <property type="term" value="C:plasma membrane"/>
    <property type="evidence" value="ECO:0007669"/>
    <property type="project" value="UniProtKB-SubCell"/>
</dbReference>
<dbReference type="SUPFAM" id="SSF82689">
    <property type="entry name" value="Mechanosensitive channel protein MscS (YggB), C-terminal domain"/>
    <property type="match status" value="1"/>
</dbReference>
<dbReference type="InterPro" id="IPR045042">
    <property type="entry name" value="YnaI-like"/>
</dbReference>
<comment type="subcellular location">
    <subcellularLocation>
        <location evidence="1">Cell membrane</location>
        <topology evidence="1">Multi-pass membrane protein</topology>
    </subcellularLocation>
</comment>
<feature type="transmembrane region" description="Helical" evidence="8">
    <location>
        <begin position="66"/>
        <end position="83"/>
    </location>
</feature>
<feature type="domain" description="Mechanosensitive ion channel MscS" evidence="9">
    <location>
        <begin position="183"/>
        <end position="249"/>
    </location>
</feature>
<keyword evidence="3" id="KW-1003">Cell membrane</keyword>
<evidence type="ECO:0000256" key="3">
    <source>
        <dbReference type="ARBA" id="ARBA00022475"/>
    </source>
</evidence>
<dbReference type="Gene3D" id="2.30.30.60">
    <property type="match status" value="1"/>
</dbReference>
<reference evidence="12 13" key="1">
    <citation type="submission" date="2019-07" db="EMBL/GenBank/DDBJ databases">
        <title>Allobacillus sp. nov. SKP isolated from shrimp paste of Euphausiacea.</title>
        <authorList>
            <person name="Kanchanasin P."/>
            <person name="Tanasupawat S."/>
            <person name="Shi W."/>
            <person name="Wu L."/>
            <person name="Ma J."/>
        </authorList>
    </citation>
    <scope>NUCLEOTIDE SEQUENCE [LARGE SCALE GENOMIC DNA]</scope>
    <source>
        <strain evidence="12 13">SKP4-8</strain>
    </source>
</reference>
<dbReference type="RefSeq" id="WP_144088931.1">
    <property type="nucleotide sequence ID" value="NZ_VMHE01000013.1"/>
</dbReference>
<keyword evidence="5 8" id="KW-1133">Transmembrane helix</keyword>
<evidence type="ECO:0000256" key="6">
    <source>
        <dbReference type="ARBA" id="ARBA00023136"/>
    </source>
</evidence>
<feature type="transmembrane region" description="Helical" evidence="8">
    <location>
        <begin position="95"/>
        <end position="112"/>
    </location>
</feature>
<evidence type="ECO:0000256" key="2">
    <source>
        <dbReference type="ARBA" id="ARBA00008017"/>
    </source>
</evidence>
<dbReference type="InterPro" id="IPR006685">
    <property type="entry name" value="MscS_channel_2nd"/>
</dbReference>
<organism evidence="12 13">
    <name type="scientific">Allobacillus salarius</name>
    <dbReference type="NCBI Taxonomy" id="1955272"/>
    <lineage>
        <taxon>Bacteria</taxon>
        <taxon>Bacillati</taxon>
        <taxon>Bacillota</taxon>
        <taxon>Bacilli</taxon>
        <taxon>Bacillales</taxon>
        <taxon>Bacillaceae</taxon>
        <taxon>Allobacillus</taxon>
    </lineage>
</organism>
<protein>
    <submittedName>
        <fullName evidence="12">Mechanosensitive ion channel family protein</fullName>
    </submittedName>
</protein>
<dbReference type="EMBL" id="VMHE01000013">
    <property type="protein sequence ID" value="TSJ64996.1"/>
    <property type="molecule type" value="Genomic_DNA"/>
</dbReference>
<evidence type="ECO:0000313" key="12">
    <source>
        <dbReference type="EMBL" id="TSJ64996.1"/>
    </source>
</evidence>
<dbReference type="PANTHER" id="PTHR43634">
    <property type="entry name" value="OW CONDUCTANCE MECHANOSENSITIVE CHANNEL"/>
    <property type="match status" value="1"/>
</dbReference>
<evidence type="ECO:0000256" key="4">
    <source>
        <dbReference type="ARBA" id="ARBA00022692"/>
    </source>
</evidence>
<dbReference type="PANTHER" id="PTHR43634:SF2">
    <property type="entry name" value="LOW CONDUCTANCE MECHANOSENSITIVE CHANNEL YNAI"/>
    <property type="match status" value="1"/>
</dbReference>
<evidence type="ECO:0000256" key="1">
    <source>
        <dbReference type="ARBA" id="ARBA00004651"/>
    </source>
</evidence>
<feature type="transmembrane region" description="Helical" evidence="8">
    <location>
        <begin position="164"/>
        <end position="180"/>
    </location>
</feature>
<dbReference type="InterPro" id="IPR010920">
    <property type="entry name" value="LSM_dom_sf"/>
</dbReference>
<dbReference type="InterPro" id="IPR023408">
    <property type="entry name" value="MscS_beta-dom_sf"/>
</dbReference>
<dbReference type="InterPro" id="IPR011066">
    <property type="entry name" value="MscS_channel_C_sf"/>
</dbReference>
<name>A0A556PKV0_9BACI</name>
<evidence type="ECO:0000259" key="9">
    <source>
        <dbReference type="Pfam" id="PF00924"/>
    </source>
</evidence>
<dbReference type="SUPFAM" id="SSF82861">
    <property type="entry name" value="Mechanosensitive channel protein MscS (YggB), transmembrane region"/>
    <property type="match status" value="1"/>
</dbReference>
<dbReference type="OrthoDB" id="9809206at2"/>
<dbReference type="Proteomes" id="UP000316425">
    <property type="component" value="Unassembled WGS sequence"/>
</dbReference>